<name>A0A212J7I8_9DELT</name>
<gene>
    <name evidence="1" type="ORF">KL86DPRO_10861</name>
</gene>
<dbReference type="AlphaFoldDB" id="A0A212J7I8"/>
<sequence>MILELIAVDFRQKGGVVDHDELPGLAVARARRGHARREQCLDILCRDGFGGIHPYASAYVNGGDNVQGSLPMYHRTSRIYCGRYTKYKI</sequence>
<protein>
    <submittedName>
        <fullName evidence="1">Uncharacterized protein</fullName>
    </submittedName>
</protein>
<reference evidence="1" key="1">
    <citation type="submission" date="2016-04" db="EMBL/GenBank/DDBJ databases">
        <authorList>
            <person name="Evans L.H."/>
            <person name="Alamgir A."/>
            <person name="Owens N."/>
            <person name="Weber N.D."/>
            <person name="Virtaneva K."/>
            <person name="Barbian K."/>
            <person name="Babar A."/>
            <person name="Rosenke K."/>
        </authorList>
    </citation>
    <scope>NUCLEOTIDE SEQUENCE</scope>
    <source>
        <strain evidence="1">86</strain>
    </source>
</reference>
<evidence type="ECO:0000313" key="1">
    <source>
        <dbReference type="EMBL" id="SBV95401.1"/>
    </source>
</evidence>
<accession>A0A212J7I8</accession>
<proteinExistence type="predicted"/>
<organism evidence="1">
    <name type="scientific">uncultured delta proteobacterium</name>
    <dbReference type="NCBI Taxonomy" id="34034"/>
    <lineage>
        <taxon>Bacteria</taxon>
        <taxon>Deltaproteobacteria</taxon>
        <taxon>environmental samples</taxon>
    </lineage>
</organism>
<dbReference type="EMBL" id="FLUQ01000001">
    <property type="protein sequence ID" value="SBV95401.1"/>
    <property type="molecule type" value="Genomic_DNA"/>
</dbReference>